<keyword evidence="2" id="KW-1185">Reference proteome</keyword>
<name>A0ABM9YP41_ACIRA</name>
<accession>A0ABM9YP41</accession>
<dbReference type="RefSeq" id="WP_005405051.1">
    <property type="nucleotide sequence ID" value="NZ_ACVR01000029.1"/>
</dbReference>
<dbReference type="Proteomes" id="UP000018419">
    <property type="component" value="Unassembled WGS sequence"/>
</dbReference>
<reference evidence="1 2" key="1">
    <citation type="submission" date="2009-07" db="EMBL/GenBank/DDBJ databases">
        <authorList>
            <person name="Madupu R."/>
            <person name="Durkin A.S."/>
            <person name="Torralba M."/>
            <person name="Methe B."/>
            <person name="Sutton G.G."/>
            <person name="Strausberg R.L."/>
            <person name="Nelson K.E."/>
        </authorList>
    </citation>
    <scope>NUCLEOTIDE SEQUENCE [LARGE SCALE GENOMIC DNA]</scope>
    <source>
        <strain evidence="1 2">SK82</strain>
    </source>
</reference>
<evidence type="ECO:0000313" key="2">
    <source>
        <dbReference type="Proteomes" id="UP000018419"/>
    </source>
</evidence>
<gene>
    <name evidence="1" type="ORF">ACIRA0001_1640</name>
</gene>
<proteinExistence type="predicted"/>
<evidence type="ECO:0000313" key="1">
    <source>
        <dbReference type="EMBL" id="EET82846.1"/>
    </source>
</evidence>
<sequence>MTSSNSKVIAPAMQSKTEIFIQKAIAVHGDKYDYSLVFYARNNDNVKIICPVHGVFEQTPKSHLRGCHCLKCSGKARSNTPDYIEKAKKVHGDKYDYSLVEYLSRASRIKIICPTHGLFTQVAKEHLRGYGCFECGNETISAKLSSSKERFIESAHTKHGDKYGYADVVYQSSKKPVLIRCYKHGVFSQRPNDHLNGSGCPDCKNEITLWQRTKYVKHCESARGGISNLYIIKCFDEHEVFYKVGITVKKLHQRFSGAIPYSYEKVRFISEDAGFIWDLEKKLHRILKKHKYQPLKQFGGQNECFSGVPKEVYRLLDGINQTNQIQLIA</sequence>
<organism evidence="1 2">
    <name type="scientific">Acinetobacter radioresistens SK82</name>
    <dbReference type="NCBI Taxonomy" id="596318"/>
    <lineage>
        <taxon>Bacteria</taxon>
        <taxon>Pseudomonadati</taxon>
        <taxon>Pseudomonadota</taxon>
        <taxon>Gammaproteobacteria</taxon>
        <taxon>Moraxellales</taxon>
        <taxon>Moraxellaceae</taxon>
        <taxon>Acinetobacter</taxon>
    </lineage>
</organism>
<evidence type="ECO:0008006" key="3">
    <source>
        <dbReference type="Google" id="ProtNLM"/>
    </source>
</evidence>
<protein>
    <recommendedName>
        <fullName evidence="3">GIY-YIG nuclease family protein</fullName>
    </recommendedName>
</protein>
<comment type="caution">
    <text evidence="1">The sequence shown here is derived from an EMBL/GenBank/DDBJ whole genome shotgun (WGS) entry which is preliminary data.</text>
</comment>
<dbReference type="EMBL" id="ACVR01000029">
    <property type="protein sequence ID" value="EET82846.1"/>
    <property type="molecule type" value="Genomic_DNA"/>
</dbReference>